<evidence type="ECO:0000256" key="2">
    <source>
        <dbReference type="ARBA" id="ARBA00007362"/>
    </source>
</evidence>
<accession>A0ABU8RYM5</accession>
<dbReference type="PANTHER" id="PTHR32322">
    <property type="entry name" value="INNER MEMBRANE TRANSPORTER"/>
    <property type="match status" value="1"/>
</dbReference>
<dbReference type="InterPro" id="IPR037185">
    <property type="entry name" value="EmrE-like"/>
</dbReference>
<dbReference type="Proteomes" id="UP001361239">
    <property type="component" value="Unassembled WGS sequence"/>
</dbReference>
<proteinExistence type="inferred from homology"/>
<evidence type="ECO:0000259" key="7">
    <source>
        <dbReference type="Pfam" id="PF00892"/>
    </source>
</evidence>
<protein>
    <submittedName>
        <fullName evidence="8">DMT family transporter</fullName>
    </submittedName>
</protein>
<evidence type="ECO:0000256" key="3">
    <source>
        <dbReference type="ARBA" id="ARBA00022692"/>
    </source>
</evidence>
<dbReference type="SUPFAM" id="SSF103481">
    <property type="entry name" value="Multidrug resistance efflux transporter EmrE"/>
    <property type="match status" value="2"/>
</dbReference>
<feature type="transmembrane region" description="Helical" evidence="6">
    <location>
        <begin position="156"/>
        <end position="177"/>
    </location>
</feature>
<dbReference type="EMBL" id="JBBHJZ010000003">
    <property type="protein sequence ID" value="MEJ5978132.1"/>
    <property type="molecule type" value="Genomic_DNA"/>
</dbReference>
<name>A0ABU8RYM5_9SPHN</name>
<sequence>MTERSATPRYDWTWRHLAALLGGNFALALGPWSVRLSDAGPVATGFWRLTLALPVLLLLAMANRQKIVGFSRRTWIAVAGAGLFFAADLAAWHIGIHGTRLGNASLFGNSGSLILMVWGVIALRRAPHRGEWLALGAASAGAAILFGRSLEISTATLVGDLLCLLAGFFYAFYILLLQSERAHLGAWALLFWSSLAGAPFLLAAALWTGETVLPHNWWPLLALALGSQIIGQGLLVYALRHFPPLIIGLTLLTQPSVSIVAGWFAFDETLGFWDLAGMILVAAALVLARAGEKPAAT</sequence>
<evidence type="ECO:0000313" key="8">
    <source>
        <dbReference type="EMBL" id="MEJ5978132.1"/>
    </source>
</evidence>
<comment type="caution">
    <text evidence="8">The sequence shown here is derived from an EMBL/GenBank/DDBJ whole genome shotgun (WGS) entry which is preliminary data.</text>
</comment>
<organism evidence="8 9">
    <name type="scientific">Novosphingobium anseongense</name>
    <dbReference type="NCBI Taxonomy" id="3133436"/>
    <lineage>
        <taxon>Bacteria</taxon>
        <taxon>Pseudomonadati</taxon>
        <taxon>Pseudomonadota</taxon>
        <taxon>Alphaproteobacteria</taxon>
        <taxon>Sphingomonadales</taxon>
        <taxon>Sphingomonadaceae</taxon>
        <taxon>Novosphingobium</taxon>
    </lineage>
</organism>
<evidence type="ECO:0000256" key="6">
    <source>
        <dbReference type="SAM" id="Phobius"/>
    </source>
</evidence>
<feature type="transmembrane region" description="Helical" evidence="6">
    <location>
        <begin position="272"/>
        <end position="291"/>
    </location>
</feature>
<dbReference type="PANTHER" id="PTHR32322:SF2">
    <property type="entry name" value="EAMA DOMAIN-CONTAINING PROTEIN"/>
    <property type="match status" value="1"/>
</dbReference>
<dbReference type="Pfam" id="PF00892">
    <property type="entry name" value="EamA"/>
    <property type="match status" value="2"/>
</dbReference>
<feature type="transmembrane region" description="Helical" evidence="6">
    <location>
        <begin position="245"/>
        <end position="266"/>
    </location>
</feature>
<keyword evidence="5 6" id="KW-0472">Membrane</keyword>
<feature type="transmembrane region" description="Helical" evidence="6">
    <location>
        <begin position="74"/>
        <end position="94"/>
    </location>
</feature>
<feature type="transmembrane region" description="Helical" evidence="6">
    <location>
        <begin position="217"/>
        <end position="238"/>
    </location>
</feature>
<dbReference type="InterPro" id="IPR000620">
    <property type="entry name" value="EamA_dom"/>
</dbReference>
<evidence type="ECO:0000313" key="9">
    <source>
        <dbReference type="Proteomes" id="UP001361239"/>
    </source>
</evidence>
<dbReference type="InterPro" id="IPR050638">
    <property type="entry name" value="AA-Vitamin_Transporters"/>
</dbReference>
<gene>
    <name evidence="8" type="ORF">WG901_15880</name>
</gene>
<evidence type="ECO:0000256" key="1">
    <source>
        <dbReference type="ARBA" id="ARBA00004141"/>
    </source>
</evidence>
<keyword evidence="9" id="KW-1185">Reference proteome</keyword>
<keyword evidence="3 6" id="KW-0812">Transmembrane</keyword>
<dbReference type="RefSeq" id="WP_339588071.1">
    <property type="nucleotide sequence ID" value="NZ_JBBHJZ010000003.1"/>
</dbReference>
<feature type="domain" description="EamA" evidence="7">
    <location>
        <begin position="29"/>
        <end position="146"/>
    </location>
</feature>
<evidence type="ECO:0000256" key="5">
    <source>
        <dbReference type="ARBA" id="ARBA00023136"/>
    </source>
</evidence>
<keyword evidence="4 6" id="KW-1133">Transmembrane helix</keyword>
<feature type="transmembrane region" description="Helical" evidence="6">
    <location>
        <begin position="132"/>
        <end position="150"/>
    </location>
</feature>
<feature type="domain" description="EamA" evidence="7">
    <location>
        <begin position="158"/>
        <end position="288"/>
    </location>
</feature>
<evidence type="ECO:0000256" key="4">
    <source>
        <dbReference type="ARBA" id="ARBA00022989"/>
    </source>
</evidence>
<feature type="transmembrane region" description="Helical" evidence="6">
    <location>
        <begin position="12"/>
        <end position="33"/>
    </location>
</feature>
<reference evidence="8 9" key="1">
    <citation type="submission" date="2024-03" db="EMBL/GenBank/DDBJ databases">
        <authorList>
            <person name="Jo J.-H."/>
        </authorList>
    </citation>
    <scope>NUCLEOTIDE SEQUENCE [LARGE SCALE GENOMIC DNA]</scope>
    <source>
        <strain evidence="8 9">PS1R-30</strain>
    </source>
</reference>
<feature type="transmembrane region" description="Helical" evidence="6">
    <location>
        <begin position="184"/>
        <end position="205"/>
    </location>
</feature>
<comment type="similarity">
    <text evidence="2">Belongs to the EamA transporter family.</text>
</comment>
<feature type="transmembrane region" description="Helical" evidence="6">
    <location>
        <begin position="45"/>
        <end position="62"/>
    </location>
</feature>
<feature type="transmembrane region" description="Helical" evidence="6">
    <location>
        <begin position="106"/>
        <end position="123"/>
    </location>
</feature>
<comment type="subcellular location">
    <subcellularLocation>
        <location evidence="1">Membrane</location>
        <topology evidence="1">Multi-pass membrane protein</topology>
    </subcellularLocation>
</comment>